<accession>A0A3D8IUD3</accession>
<dbReference type="Gene3D" id="1.10.287.1700">
    <property type="match status" value="1"/>
</dbReference>
<evidence type="ECO:0000256" key="7">
    <source>
        <dbReference type="ARBA" id="ARBA00022795"/>
    </source>
</evidence>
<keyword evidence="8" id="KW-0653">Protein transport</keyword>
<dbReference type="GO" id="GO:0009288">
    <property type="term" value="C:bacterial-type flagellum"/>
    <property type="evidence" value="ECO:0007669"/>
    <property type="project" value="InterPro"/>
</dbReference>
<evidence type="ECO:0000256" key="8">
    <source>
        <dbReference type="ARBA" id="ARBA00022927"/>
    </source>
</evidence>
<reference evidence="12 13" key="1">
    <citation type="submission" date="2018-04" db="EMBL/GenBank/DDBJ databases">
        <title>Novel Campyloabacter and Helicobacter Species and Strains.</title>
        <authorList>
            <person name="Mannion A.J."/>
            <person name="Shen Z."/>
            <person name="Fox J.G."/>
        </authorList>
    </citation>
    <scope>NUCLEOTIDE SEQUENCE [LARGE SCALE GENOMIC DNA]</scope>
    <source>
        <strain evidence="12 13">ATCC 700242</strain>
    </source>
</reference>
<name>A0A3D8IUD3_9HELI</name>
<dbReference type="EMBL" id="NXLU01000005">
    <property type="protein sequence ID" value="RDU68899.1"/>
    <property type="molecule type" value="Genomic_DNA"/>
</dbReference>
<organism evidence="12 13">
    <name type="scientific">Helicobacter cholecystus</name>
    <dbReference type="NCBI Taxonomy" id="45498"/>
    <lineage>
        <taxon>Bacteria</taxon>
        <taxon>Pseudomonadati</taxon>
        <taxon>Campylobacterota</taxon>
        <taxon>Epsilonproteobacteria</taxon>
        <taxon>Campylobacterales</taxon>
        <taxon>Helicobacteraceae</taxon>
        <taxon>Helicobacter</taxon>
    </lineage>
</organism>
<dbReference type="GO" id="GO:0015031">
    <property type="term" value="P:protein transport"/>
    <property type="evidence" value="ECO:0007669"/>
    <property type="project" value="UniProtKB-KW"/>
</dbReference>
<evidence type="ECO:0000256" key="9">
    <source>
        <dbReference type="ARBA" id="ARBA00023136"/>
    </source>
</evidence>
<keyword evidence="7" id="KW-1005">Bacterial flagellum biogenesis</keyword>
<proteinExistence type="inferred from homology"/>
<evidence type="ECO:0000256" key="10">
    <source>
        <dbReference type="ARBA" id="ARBA00023225"/>
    </source>
</evidence>
<evidence type="ECO:0000256" key="5">
    <source>
        <dbReference type="ARBA" id="ARBA00022475"/>
    </source>
</evidence>
<dbReference type="GO" id="GO:0044781">
    <property type="term" value="P:bacterial-type flagellum organization"/>
    <property type="evidence" value="ECO:0007669"/>
    <property type="project" value="UniProtKB-KW"/>
</dbReference>
<feature type="coiled-coil region" evidence="11">
    <location>
        <begin position="65"/>
        <end position="106"/>
    </location>
</feature>
<dbReference type="Pfam" id="PF02050">
    <property type="entry name" value="FliJ"/>
    <property type="match status" value="1"/>
</dbReference>
<evidence type="ECO:0000256" key="4">
    <source>
        <dbReference type="ARBA" id="ARBA00022448"/>
    </source>
</evidence>
<keyword evidence="13" id="KW-1185">Reference proteome</keyword>
<keyword evidence="11" id="KW-0175">Coiled coil</keyword>
<protein>
    <recommendedName>
        <fullName evidence="3">Flagellar FliJ protein</fullName>
    </recommendedName>
</protein>
<keyword evidence="5" id="KW-1003">Cell membrane</keyword>
<evidence type="ECO:0000313" key="12">
    <source>
        <dbReference type="EMBL" id="RDU68899.1"/>
    </source>
</evidence>
<comment type="subcellular location">
    <subcellularLocation>
        <location evidence="1">Cell membrane</location>
        <topology evidence="1">Peripheral membrane protein</topology>
        <orientation evidence="1">Cytoplasmic side</orientation>
    </subcellularLocation>
</comment>
<dbReference type="InterPro" id="IPR012823">
    <property type="entry name" value="Flagell_FliJ"/>
</dbReference>
<evidence type="ECO:0000256" key="6">
    <source>
        <dbReference type="ARBA" id="ARBA00022500"/>
    </source>
</evidence>
<evidence type="ECO:0000256" key="3">
    <source>
        <dbReference type="ARBA" id="ARBA00020392"/>
    </source>
</evidence>
<dbReference type="Proteomes" id="UP000257067">
    <property type="component" value="Unassembled WGS sequence"/>
</dbReference>
<dbReference type="AlphaFoldDB" id="A0A3D8IUD3"/>
<dbReference type="InterPro" id="IPR053716">
    <property type="entry name" value="Flag_assembly_chemotaxis_eff"/>
</dbReference>
<keyword evidence="6" id="KW-0145">Chemotaxis</keyword>
<comment type="caution">
    <text evidence="12">The sequence shown here is derived from an EMBL/GenBank/DDBJ whole genome shotgun (WGS) entry which is preliminary data.</text>
</comment>
<comment type="similarity">
    <text evidence="2">Belongs to the FliJ family.</text>
</comment>
<keyword evidence="10" id="KW-1006">Bacterial flagellum protein export</keyword>
<keyword evidence="4" id="KW-0813">Transport</keyword>
<keyword evidence="9" id="KW-0472">Membrane</keyword>
<dbReference type="GO" id="GO:0005886">
    <property type="term" value="C:plasma membrane"/>
    <property type="evidence" value="ECO:0007669"/>
    <property type="project" value="UniProtKB-SubCell"/>
</dbReference>
<dbReference type="RefSeq" id="WP_104724841.1">
    <property type="nucleotide sequence ID" value="NZ_FZNE01000009.1"/>
</dbReference>
<evidence type="ECO:0000256" key="11">
    <source>
        <dbReference type="SAM" id="Coils"/>
    </source>
</evidence>
<dbReference type="GO" id="GO:0071973">
    <property type="term" value="P:bacterial-type flagellum-dependent cell motility"/>
    <property type="evidence" value="ECO:0007669"/>
    <property type="project" value="InterPro"/>
</dbReference>
<sequence length="141" mass="16633">MRTKFDAILLSIRQKIAQCEREATLIYHQIQQTQQQIFSCTQSIAQMQMPLSGSTLAFRELYDGKKALIQEIDELNLYLSSLKAQLRDKEEERKEVELEFEKIKYLQQKEIAQMLKNFKRKEQQELDEIAVMLFAKQGGEK</sequence>
<dbReference type="GO" id="GO:0006935">
    <property type="term" value="P:chemotaxis"/>
    <property type="evidence" value="ECO:0007669"/>
    <property type="project" value="UniProtKB-KW"/>
</dbReference>
<gene>
    <name evidence="12" type="ORF">CQA62_04645</name>
</gene>
<evidence type="ECO:0000256" key="1">
    <source>
        <dbReference type="ARBA" id="ARBA00004413"/>
    </source>
</evidence>
<dbReference type="OrthoDB" id="5328666at2"/>
<evidence type="ECO:0000256" key="2">
    <source>
        <dbReference type="ARBA" id="ARBA00010004"/>
    </source>
</evidence>
<evidence type="ECO:0000313" key="13">
    <source>
        <dbReference type="Proteomes" id="UP000257067"/>
    </source>
</evidence>